<protein>
    <submittedName>
        <fullName evidence="2">Uncharacterized protein</fullName>
    </submittedName>
</protein>
<proteinExistence type="predicted"/>
<evidence type="ECO:0000313" key="3">
    <source>
        <dbReference type="Proteomes" id="UP001331761"/>
    </source>
</evidence>
<sequence>TNGFGQCCCTLVLYFNKLCKIPMVDYDLSSLLIVLSSSVLSFLFSVLVFDMWC</sequence>
<organism evidence="2 3">
    <name type="scientific">Trichostrongylus colubriformis</name>
    <name type="common">Black scour worm</name>
    <dbReference type="NCBI Taxonomy" id="6319"/>
    <lineage>
        <taxon>Eukaryota</taxon>
        <taxon>Metazoa</taxon>
        <taxon>Ecdysozoa</taxon>
        <taxon>Nematoda</taxon>
        <taxon>Chromadorea</taxon>
        <taxon>Rhabditida</taxon>
        <taxon>Rhabditina</taxon>
        <taxon>Rhabditomorpha</taxon>
        <taxon>Strongyloidea</taxon>
        <taxon>Trichostrongylidae</taxon>
        <taxon>Trichostrongylus</taxon>
    </lineage>
</organism>
<keyword evidence="1" id="KW-0472">Membrane</keyword>
<accession>A0AAN8F530</accession>
<gene>
    <name evidence="2" type="ORF">GCK32_010548</name>
</gene>
<reference evidence="2 3" key="1">
    <citation type="submission" date="2019-10" db="EMBL/GenBank/DDBJ databases">
        <title>Assembly and Annotation for the nematode Trichostrongylus colubriformis.</title>
        <authorList>
            <person name="Martin J."/>
        </authorList>
    </citation>
    <scope>NUCLEOTIDE SEQUENCE [LARGE SCALE GENOMIC DNA]</scope>
    <source>
        <strain evidence="2">G859</strain>
        <tissue evidence="2">Whole worm</tissue>
    </source>
</reference>
<dbReference type="Proteomes" id="UP001331761">
    <property type="component" value="Unassembled WGS sequence"/>
</dbReference>
<feature type="transmembrane region" description="Helical" evidence="1">
    <location>
        <begin position="28"/>
        <end position="49"/>
    </location>
</feature>
<comment type="caution">
    <text evidence="2">The sequence shown here is derived from an EMBL/GenBank/DDBJ whole genome shotgun (WGS) entry which is preliminary data.</text>
</comment>
<keyword evidence="1" id="KW-0812">Transmembrane</keyword>
<evidence type="ECO:0000313" key="2">
    <source>
        <dbReference type="EMBL" id="KAK5973320.1"/>
    </source>
</evidence>
<evidence type="ECO:0000256" key="1">
    <source>
        <dbReference type="SAM" id="Phobius"/>
    </source>
</evidence>
<dbReference type="EMBL" id="WIXE01015634">
    <property type="protein sequence ID" value="KAK5973320.1"/>
    <property type="molecule type" value="Genomic_DNA"/>
</dbReference>
<name>A0AAN8F530_TRICO</name>
<keyword evidence="1" id="KW-1133">Transmembrane helix</keyword>
<keyword evidence="3" id="KW-1185">Reference proteome</keyword>
<feature type="non-terminal residue" evidence="2">
    <location>
        <position position="1"/>
    </location>
</feature>
<dbReference type="AlphaFoldDB" id="A0AAN8F530"/>